<evidence type="ECO:0000313" key="2">
    <source>
        <dbReference type="Proteomes" id="UP000219182"/>
    </source>
</evidence>
<dbReference type="RefSeq" id="WP_097575737.1">
    <property type="nucleotide sequence ID" value="NZ_NWQG01000155.1"/>
</dbReference>
<name>A0A2A6FBA2_9HYPH</name>
<dbReference type="Proteomes" id="UP000219182">
    <property type="component" value="Unassembled WGS sequence"/>
</dbReference>
<comment type="caution">
    <text evidence="1">The sequence shown here is derived from an EMBL/GenBank/DDBJ whole genome shotgun (WGS) entry which is preliminary data.</text>
</comment>
<organism evidence="1 2">
    <name type="scientific">Mesorhizobium sanjuanii</name>
    <dbReference type="NCBI Taxonomy" id="2037900"/>
    <lineage>
        <taxon>Bacteria</taxon>
        <taxon>Pseudomonadati</taxon>
        <taxon>Pseudomonadota</taxon>
        <taxon>Alphaproteobacteria</taxon>
        <taxon>Hyphomicrobiales</taxon>
        <taxon>Phyllobacteriaceae</taxon>
        <taxon>Mesorhizobium</taxon>
    </lineage>
</organism>
<keyword evidence="2" id="KW-1185">Reference proteome</keyword>
<evidence type="ECO:0000313" key="1">
    <source>
        <dbReference type="EMBL" id="PDQ19022.1"/>
    </source>
</evidence>
<accession>A0A2A6FBA2</accession>
<proteinExistence type="predicted"/>
<gene>
    <name evidence="1" type="ORF">CN311_21625</name>
</gene>
<reference evidence="1 2" key="1">
    <citation type="submission" date="2017-09" db="EMBL/GenBank/DDBJ databases">
        <title>Mesorhizobum sanjuanii sp. nov. isolated from nodules of Lotus tenuis in saline-alkaline lowlands of Flooding Pampa.</title>
        <authorList>
            <person name="Sannazzaro A.I."/>
            <person name="Torres Tejerizo G.A."/>
            <person name="Fontana F."/>
            <person name="Cumpa Velazquez L.M."/>
            <person name="Hansen L."/>
            <person name="Pistorio M."/>
            <person name="Estrella M.J."/>
        </authorList>
    </citation>
    <scope>NUCLEOTIDE SEQUENCE [LARGE SCALE GENOMIC DNA]</scope>
    <source>
        <strain evidence="1 2">BSA136</strain>
    </source>
</reference>
<dbReference type="EMBL" id="NWQG01000155">
    <property type="protein sequence ID" value="PDQ19022.1"/>
    <property type="molecule type" value="Genomic_DNA"/>
</dbReference>
<sequence>MAGPKTLQKLIALYRVKTGETEMDPSKIADFALANGVTLPTPADPKKLLVQQISQAAREEMRVDRTTGRPYRAYHSLPVPQGGETLFFWIDIEDASRAQMVRSTNRRREHVVGELVQLSFDLDHWAASNPNEEPIEAELDFSLDVEWRKASDEEDGAA</sequence>
<dbReference type="AlphaFoldDB" id="A0A2A6FBA2"/>
<protein>
    <submittedName>
        <fullName evidence="1">Uncharacterized protein</fullName>
    </submittedName>
</protein>